<dbReference type="EMBL" id="MSYM01000018">
    <property type="protein sequence ID" value="OLP04982.1"/>
    <property type="molecule type" value="Genomic_DNA"/>
</dbReference>
<evidence type="ECO:0000313" key="5">
    <source>
        <dbReference type="Proteomes" id="UP000185911"/>
    </source>
</evidence>
<dbReference type="PRINTS" id="PR00313">
    <property type="entry name" value="CABNDNGRPT"/>
</dbReference>
<dbReference type="PROSITE" id="PS51820">
    <property type="entry name" value="PA14"/>
    <property type="match status" value="1"/>
</dbReference>
<keyword evidence="2" id="KW-0964">Secreted</keyword>
<dbReference type="InterPro" id="IPR019960">
    <property type="entry name" value="T1SS_VCA0849"/>
</dbReference>
<dbReference type="PROSITE" id="PS00330">
    <property type="entry name" value="HEMOLYSIN_CALCIUM"/>
    <property type="match status" value="1"/>
</dbReference>
<protein>
    <submittedName>
        <fullName evidence="4">Hemolysin-type calcium-binding domain protein</fullName>
    </submittedName>
</protein>
<dbReference type="PANTHER" id="PTHR38340">
    <property type="entry name" value="S-LAYER PROTEIN"/>
    <property type="match status" value="1"/>
</dbReference>
<dbReference type="Pfam" id="PF19078">
    <property type="entry name" value="Big_12"/>
    <property type="match status" value="1"/>
</dbReference>
<organism evidence="4 5">
    <name type="scientific">Rhodoferax antarcticus ANT.BR</name>
    <dbReference type="NCBI Taxonomy" id="1111071"/>
    <lineage>
        <taxon>Bacteria</taxon>
        <taxon>Pseudomonadati</taxon>
        <taxon>Pseudomonadota</taxon>
        <taxon>Betaproteobacteria</taxon>
        <taxon>Burkholderiales</taxon>
        <taxon>Comamonadaceae</taxon>
        <taxon>Rhodoferax</taxon>
    </lineage>
</organism>
<dbReference type="InterPro" id="IPR037524">
    <property type="entry name" value="PA14/GLEYA"/>
</dbReference>
<dbReference type="NCBIfam" id="NF033682">
    <property type="entry name" value="retention_LapA"/>
    <property type="match status" value="1"/>
</dbReference>
<dbReference type="InterPro" id="IPR050557">
    <property type="entry name" value="RTX_toxin/Mannuronan_C5-epim"/>
</dbReference>
<dbReference type="Pfam" id="PF07691">
    <property type="entry name" value="PA14"/>
    <property type="match status" value="1"/>
</dbReference>
<dbReference type="NCBIfam" id="TIGR03661">
    <property type="entry name" value="T1SS_VCA0849"/>
    <property type="match status" value="1"/>
</dbReference>
<dbReference type="SUPFAM" id="SSF51120">
    <property type="entry name" value="beta-Roll"/>
    <property type="match status" value="1"/>
</dbReference>
<proteinExistence type="predicted"/>
<keyword evidence="5" id="KW-1185">Reference proteome</keyword>
<dbReference type="NCBIfam" id="NF033510">
    <property type="entry name" value="Ca_tandemer"/>
    <property type="match status" value="3"/>
</dbReference>
<dbReference type="InterPro" id="IPR011658">
    <property type="entry name" value="PA14_dom"/>
</dbReference>
<dbReference type="InterPro" id="IPR049826">
    <property type="entry name" value="Ig-like_ice"/>
</dbReference>
<dbReference type="Gene3D" id="2.150.10.10">
    <property type="entry name" value="Serralysin-like metalloprotease, C-terminal"/>
    <property type="match status" value="1"/>
</dbReference>
<dbReference type="InterPro" id="IPR001343">
    <property type="entry name" value="Hemolysn_Ca-bd"/>
</dbReference>
<evidence type="ECO:0000259" key="3">
    <source>
        <dbReference type="PROSITE" id="PS51820"/>
    </source>
</evidence>
<dbReference type="Pfam" id="PF00353">
    <property type="entry name" value="HemolysinCabind"/>
    <property type="match status" value="1"/>
</dbReference>
<reference evidence="4 5" key="1">
    <citation type="submission" date="2017-01" db="EMBL/GenBank/DDBJ databases">
        <title>Genome sequence of Rhodoferax antarcticus ANT.BR, a psychrophilic purple nonsulfur bacterium from an Antarctic microbial mat.</title>
        <authorList>
            <person name="Baker J."/>
            <person name="Riester C."/>
            <person name="Skinner B."/>
            <person name="Newell A."/>
            <person name="Swingley W."/>
            <person name="Madigan M."/>
            <person name="Jung D."/>
            <person name="Asao M."/>
            <person name="Chen M."/>
            <person name="Loughlin P."/>
            <person name="Pan H."/>
            <person name="Lin S."/>
            <person name="Li N."/>
            <person name="Shaw J."/>
            <person name="Prado M."/>
            <person name="Sherman C."/>
            <person name="Li X."/>
            <person name="Tang J."/>
            <person name="Blankenship R."/>
            <person name="Zhao T."/>
            <person name="Touchman J."/>
            <person name="Sattley M."/>
        </authorList>
    </citation>
    <scope>NUCLEOTIDE SEQUENCE [LARGE SCALE GENOMIC DNA]</scope>
    <source>
        <strain evidence="4 5">ANT.BR</strain>
    </source>
</reference>
<gene>
    <name evidence="4" type="ORF">BLL52_3802</name>
</gene>
<dbReference type="NCBIfam" id="NF012196">
    <property type="entry name" value="Ig_like_ice"/>
    <property type="match status" value="3"/>
</dbReference>
<dbReference type="GO" id="GO:0005576">
    <property type="term" value="C:extracellular region"/>
    <property type="evidence" value="ECO:0007669"/>
    <property type="project" value="UniProtKB-SubCell"/>
</dbReference>
<dbReference type="AlphaFoldDB" id="A0A1Q8YAG9"/>
<dbReference type="InterPro" id="IPR013783">
    <property type="entry name" value="Ig-like_fold"/>
</dbReference>
<comment type="caution">
    <text evidence="4">The sequence shown here is derived from an EMBL/GenBank/DDBJ whole genome shotgun (WGS) entry which is preliminary data.</text>
</comment>
<sequence>MATVQNSVEAKGIVVALKGNAWLVDPDGSRRLLKVGDEVQEGQRVVTENGAELELSLPNGQQVSVASARELLIDATLLGTAPLDATEAALKDLNSGASDLAQALAAGGDLLTELDPTAAGLTEAKPATRMVLLRVLRIVEAVDPLSIGRGPDDVTNDLNLYVGTATGLAEGEVPPVPGITLAPTITLGANITADDIINQAEAGQNIPITGVVAGDAKVGDTVTLTVNGNTFTGLVQAGKTFSIEVPGADLVADPDKTIQASVSTTDAAGNTASASDTEGYQVDTAPPVPTITLGANITADDIINQAEAGQNIPITGVVAGDAKVGDTVTLTVNGKTFTGLVQADKSFSINVPGADLVADPDKTIQASVSTTDAAGNTASASDTEGYGVDASAPAVTVDILDASLNVADRVSEVSFTFTQAPVGFTLDDITATNGTLSNLQPTSDLLVFTATFTANVGFEGDGQVSVAAGSYTNAAGNPGSAGSDTVNIDTTPPELSITLDANITADDIINQAEAGQNIPITGVVEGDAKVDDTVTLTVNGNTFTGLVQADKTFSINVPGADLVADPDKTIQASVSTTDAAGNTASASDTEGYQVDTAPPGDVYLTSQTKEIGNLGLSGEYFGHNDNRTGAANDTLYSGTTATRLHSDDGKFGNVDSLADVERIIEDRNGNADLVGSTASGAAKADATFSANKLEFGLHSGSNTPLFSNDLGQNGKVETGSIGAAASSGGANNLYNFLKVTSGNADALAATSGLGDTTDAVIRMVGYIYIPAGGAYDLRITADDGYRVRIGGQDLAQADYIQQTTTEVYSNQPISEGLQPIEILYWDQGGHASLRVEVKSSGTADATYKIIGNDEFALFSPSDLPVLTANQDIVESTTNGVWAVRTGETYTGTEASEKVIGSDGRDTIHTGAGNDTVNAGAGNDTVNAGDGADVISGGAGNDLLTGGLGSDTFVWALADQGIMGAPARDTITDFNTASHTAGGDVLDLRDLLTGENHTSGTGNLTSYLHFEKTGSDTVVHISSNGEFSGGFSAAKDVQTITLSGVDLIGSSSTDQQVIQSLLNNHKLITD</sequence>
<comment type="subcellular location">
    <subcellularLocation>
        <location evidence="1">Secreted</location>
    </subcellularLocation>
</comment>
<evidence type="ECO:0000256" key="1">
    <source>
        <dbReference type="ARBA" id="ARBA00004613"/>
    </source>
</evidence>
<evidence type="ECO:0000256" key="2">
    <source>
        <dbReference type="ARBA" id="ARBA00022525"/>
    </source>
</evidence>
<dbReference type="InterPro" id="IPR044048">
    <property type="entry name" value="Big_12"/>
</dbReference>
<dbReference type="InterPro" id="IPR018511">
    <property type="entry name" value="Hemolysin-typ_Ca-bd_CS"/>
</dbReference>
<dbReference type="GO" id="GO:0005509">
    <property type="term" value="F:calcium ion binding"/>
    <property type="evidence" value="ECO:0007669"/>
    <property type="project" value="InterPro"/>
</dbReference>
<feature type="domain" description="PA14" evidence="3">
    <location>
        <begin position="718"/>
        <end position="854"/>
    </location>
</feature>
<dbReference type="Gene3D" id="2.60.40.10">
    <property type="entry name" value="Immunoglobulins"/>
    <property type="match status" value="3"/>
</dbReference>
<dbReference type="PANTHER" id="PTHR38340:SF1">
    <property type="entry name" value="S-LAYER PROTEIN"/>
    <property type="match status" value="1"/>
</dbReference>
<dbReference type="Proteomes" id="UP000185911">
    <property type="component" value="Unassembled WGS sequence"/>
</dbReference>
<dbReference type="InterPro" id="IPR011049">
    <property type="entry name" value="Serralysin-like_metalloprot_C"/>
</dbReference>
<name>A0A1Q8YAG9_9BURK</name>
<dbReference type="RefSeq" id="WP_075587884.1">
    <property type="nucleotide sequence ID" value="NZ_MSYM01000018.1"/>
</dbReference>
<accession>A0A1Q8YAG9</accession>
<evidence type="ECO:0000313" key="4">
    <source>
        <dbReference type="EMBL" id="OLP04982.1"/>
    </source>
</evidence>
<dbReference type="InterPro" id="IPR047777">
    <property type="entry name" value="LapA-like_RM"/>
</dbReference>
<dbReference type="STRING" id="81479.RA876_12825"/>